<name>A0A6N8IT00_9BURK</name>
<reference evidence="1 2" key="1">
    <citation type="submission" date="2019-12" db="EMBL/GenBank/DDBJ databases">
        <authorList>
            <person name="Huq M.A."/>
        </authorList>
    </citation>
    <scope>NUCLEOTIDE SEQUENCE [LARGE SCALE GENOMIC DNA]</scope>
    <source>
        <strain evidence="1 2">MAH-25</strain>
    </source>
</reference>
<evidence type="ECO:0000313" key="1">
    <source>
        <dbReference type="EMBL" id="MVQ29957.1"/>
    </source>
</evidence>
<keyword evidence="2" id="KW-1185">Reference proteome</keyword>
<gene>
    <name evidence="1" type="ORF">GON04_10890</name>
</gene>
<proteinExistence type="predicted"/>
<organism evidence="1 2">
    <name type="scientific">Ramlibacter pinisoli</name>
    <dbReference type="NCBI Taxonomy" id="2682844"/>
    <lineage>
        <taxon>Bacteria</taxon>
        <taxon>Pseudomonadati</taxon>
        <taxon>Pseudomonadota</taxon>
        <taxon>Betaproteobacteria</taxon>
        <taxon>Burkholderiales</taxon>
        <taxon>Comamonadaceae</taxon>
        <taxon>Ramlibacter</taxon>
    </lineage>
</organism>
<protein>
    <submittedName>
        <fullName evidence="1">Uncharacterized protein</fullName>
    </submittedName>
</protein>
<dbReference type="Proteomes" id="UP000469385">
    <property type="component" value="Unassembled WGS sequence"/>
</dbReference>
<accession>A0A6N8IT00</accession>
<evidence type="ECO:0000313" key="2">
    <source>
        <dbReference type="Proteomes" id="UP000469385"/>
    </source>
</evidence>
<dbReference type="RefSeq" id="WP_157397900.1">
    <property type="nucleotide sequence ID" value="NZ_WSEL01000003.1"/>
</dbReference>
<dbReference type="EMBL" id="WSEL01000003">
    <property type="protein sequence ID" value="MVQ29957.1"/>
    <property type="molecule type" value="Genomic_DNA"/>
</dbReference>
<sequence length="150" mass="17280">MIGIESSWLESGRWRKLVFDIQLAPTPCHFGGFRWWWVCPVCAARTAVLYGRGAFACRRCLQLAYRSQRETTPARALRQANAIRRMFEWPPGVIRGHGAKPKHLHWATYARLLRKYDAYVNVFLGYLSDRSAAVEAVLVNSAQNLRKTRD</sequence>
<dbReference type="AlphaFoldDB" id="A0A6N8IT00"/>
<comment type="caution">
    <text evidence="1">The sequence shown here is derived from an EMBL/GenBank/DDBJ whole genome shotgun (WGS) entry which is preliminary data.</text>
</comment>